<gene>
    <name evidence="1" type="ORF">FMOSSE_LOCUS4269</name>
</gene>
<accession>A0A9N8ZRK3</accession>
<proteinExistence type="predicted"/>
<dbReference type="EMBL" id="CAJVPP010000706">
    <property type="protein sequence ID" value="CAG8505635.1"/>
    <property type="molecule type" value="Genomic_DNA"/>
</dbReference>
<reference evidence="1" key="1">
    <citation type="submission" date="2021-06" db="EMBL/GenBank/DDBJ databases">
        <authorList>
            <person name="Kallberg Y."/>
            <person name="Tangrot J."/>
            <person name="Rosling A."/>
        </authorList>
    </citation>
    <scope>NUCLEOTIDE SEQUENCE</scope>
    <source>
        <strain evidence="1">87-6 pot B 2015</strain>
    </source>
</reference>
<sequence>MVKASLEDLLDLKIEENIFIQLHTFIGETSSMESSLESTCHPVVFILC</sequence>
<dbReference type="AlphaFoldDB" id="A0A9N8ZRK3"/>
<organism evidence="1 2">
    <name type="scientific">Funneliformis mosseae</name>
    <name type="common">Endomycorrhizal fungus</name>
    <name type="synonym">Glomus mosseae</name>
    <dbReference type="NCBI Taxonomy" id="27381"/>
    <lineage>
        <taxon>Eukaryota</taxon>
        <taxon>Fungi</taxon>
        <taxon>Fungi incertae sedis</taxon>
        <taxon>Mucoromycota</taxon>
        <taxon>Glomeromycotina</taxon>
        <taxon>Glomeromycetes</taxon>
        <taxon>Glomerales</taxon>
        <taxon>Glomeraceae</taxon>
        <taxon>Funneliformis</taxon>
    </lineage>
</organism>
<dbReference type="Proteomes" id="UP000789375">
    <property type="component" value="Unassembled WGS sequence"/>
</dbReference>
<comment type="caution">
    <text evidence="1">The sequence shown here is derived from an EMBL/GenBank/DDBJ whole genome shotgun (WGS) entry which is preliminary data.</text>
</comment>
<evidence type="ECO:0000313" key="1">
    <source>
        <dbReference type="EMBL" id="CAG8505635.1"/>
    </source>
</evidence>
<protein>
    <submittedName>
        <fullName evidence="1">12086_t:CDS:1</fullName>
    </submittedName>
</protein>
<keyword evidence="2" id="KW-1185">Reference proteome</keyword>
<evidence type="ECO:0000313" key="2">
    <source>
        <dbReference type="Proteomes" id="UP000789375"/>
    </source>
</evidence>
<name>A0A9N8ZRK3_FUNMO</name>